<accession>A0A6I2MR45</accession>
<dbReference type="InterPro" id="IPR012334">
    <property type="entry name" value="Pectin_lyas_fold"/>
</dbReference>
<keyword evidence="2" id="KW-1185">Reference proteome</keyword>
<evidence type="ECO:0000313" key="1">
    <source>
        <dbReference type="EMBL" id="MRX65297.1"/>
    </source>
</evidence>
<dbReference type="SUPFAM" id="SSF51126">
    <property type="entry name" value="Pectin lyase-like"/>
    <property type="match status" value="1"/>
</dbReference>
<dbReference type="InterPro" id="IPR011050">
    <property type="entry name" value="Pectin_lyase_fold/virulence"/>
</dbReference>
<gene>
    <name evidence="1" type="ORF">GJ691_14150</name>
</gene>
<dbReference type="Gene3D" id="2.160.20.10">
    <property type="entry name" value="Single-stranded right-handed beta-helix, Pectin lyase-like"/>
    <property type="match status" value="1"/>
</dbReference>
<organism evidence="1 2">
    <name type="scientific">Maribacter luteus</name>
    <dbReference type="NCBI Taxonomy" id="2594478"/>
    <lineage>
        <taxon>Bacteria</taxon>
        <taxon>Pseudomonadati</taxon>
        <taxon>Bacteroidota</taxon>
        <taxon>Flavobacteriia</taxon>
        <taxon>Flavobacteriales</taxon>
        <taxon>Flavobacteriaceae</taxon>
        <taxon>Maribacter</taxon>
    </lineage>
</organism>
<evidence type="ECO:0008006" key="3">
    <source>
        <dbReference type="Google" id="ProtNLM"/>
    </source>
</evidence>
<evidence type="ECO:0000313" key="2">
    <source>
        <dbReference type="Proteomes" id="UP000443153"/>
    </source>
</evidence>
<name>A0A6I2MR45_9FLAO</name>
<dbReference type="OrthoDB" id="1399014at2"/>
<dbReference type="Proteomes" id="UP000443153">
    <property type="component" value="Unassembled WGS sequence"/>
</dbReference>
<reference evidence="1 2" key="1">
    <citation type="submission" date="2019-11" db="EMBL/GenBank/DDBJ databases">
        <title>Maribacter lutea sp. nov., a marine bacterium isolated from intertidal sand.</title>
        <authorList>
            <person name="Liu A."/>
        </authorList>
    </citation>
    <scope>NUCLEOTIDE SEQUENCE [LARGE SCALE GENOMIC DNA]</scope>
    <source>
        <strain evidence="1 2">RZ05</strain>
    </source>
</reference>
<sequence>MLFQSKLLRIFNSNNSKKYILMIKQMLIVFSVLLLFFSCRAQSTDNKKTIIGVNTLSEFKKYLDQDNVNVKLKEGNYQIDSAEKIRFIEITGNDSYFDMRGARFMVDTKLFSRPDLIKSDDGNSMYCAIEISGKNVTLEGLYIETYGDTPGRQSKNKIFNLVGENVTLKDVEVRTTGSSPWGYGYLYGLGGNDVRKMNGIRIGYPAKNVKLLGCKVHMRAMGHAIFLQGAENTLIENCQVDGLLRTTDAMLAETSGYGFDKKFYAGKGNYIEGTIVAEDGKILPGEIISLSEDGIRMYPEYNGHKTLNTTVKGCTVTQMRRGICTGLSTSGDKVIDCVVRDCVATGYNVGNEDTLINCSADAKYGEAFCIPYTNAKNARVEMTILDSRNGMANDLLAKINGTGHHVVIKTKAKEYIPDTMAIKLSVWEGYGNFNENAKMHATYITLDNQTSAELIKFKGTEHLKVKSIGKVREATKSENVVNESNRTKR</sequence>
<proteinExistence type="predicted"/>
<comment type="caution">
    <text evidence="1">The sequence shown here is derived from an EMBL/GenBank/DDBJ whole genome shotgun (WGS) entry which is preliminary data.</text>
</comment>
<dbReference type="EMBL" id="WKJH01000024">
    <property type="protein sequence ID" value="MRX65297.1"/>
    <property type="molecule type" value="Genomic_DNA"/>
</dbReference>
<dbReference type="AlphaFoldDB" id="A0A6I2MR45"/>
<protein>
    <recommendedName>
        <fullName evidence="3">Right handed beta helix domain-containing protein</fullName>
    </recommendedName>
</protein>